<keyword evidence="11" id="KW-0779">Telomere</keyword>
<feature type="compositionally biased region" description="Polar residues" evidence="17">
    <location>
        <begin position="339"/>
        <end position="349"/>
    </location>
</feature>
<comment type="caution">
    <text evidence="19">The sequence shown here is derived from an EMBL/GenBank/DDBJ whole genome shotgun (WGS) entry which is preliminary data.</text>
</comment>
<evidence type="ECO:0000256" key="14">
    <source>
        <dbReference type="ARBA" id="ARBA00039555"/>
    </source>
</evidence>
<evidence type="ECO:0000256" key="17">
    <source>
        <dbReference type="SAM" id="MobiDB-lite"/>
    </source>
</evidence>
<evidence type="ECO:0000256" key="8">
    <source>
        <dbReference type="ARBA" id="ARBA00022763"/>
    </source>
</evidence>
<keyword evidence="8" id="KW-0227">DNA damage</keyword>
<dbReference type="GO" id="GO:0005634">
    <property type="term" value="C:nucleus"/>
    <property type="evidence" value="ECO:0007669"/>
    <property type="project" value="UniProtKB-SubCell"/>
</dbReference>
<feature type="compositionally biased region" description="Basic residues" evidence="17">
    <location>
        <begin position="366"/>
        <end position="390"/>
    </location>
</feature>
<dbReference type="GO" id="GO:0000781">
    <property type="term" value="C:chromosome, telomeric region"/>
    <property type="evidence" value="ECO:0007669"/>
    <property type="project" value="UniProtKB-SubCell"/>
</dbReference>
<organism evidence="19 20">
    <name type="scientific">Batillaria attramentaria</name>
    <dbReference type="NCBI Taxonomy" id="370345"/>
    <lineage>
        <taxon>Eukaryota</taxon>
        <taxon>Metazoa</taxon>
        <taxon>Spiralia</taxon>
        <taxon>Lophotrochozoa</taxon>
        <taxon>Mollusca</taxon>
        <taxon>Gastropoda</taxon>
        <taxon>Caenogastropoda</taxon>
        <taxon>Sorbeoconcha</taxon>
        <taxon>Cerithioidea</taxon>
        <taxon>Batillariidae</taxon>
        <taxon>Batillaria</taxon>
    </lineage>
</organism>
<evidence type="ECO:0000256" key="13">
    <source>
        <dbReference type="ARBA" id="ARBA00023242"/>
    </source>
</evidence>
<evidence type="ECO:0000256" key="12">
    <source>
        <dbReference type="ARBA" id="ARBA00023204"/>
    </source>
</evidence>
<dbReference type="FunFam" id="3.40.50.12650:FF:000003">
    <property type="entry name" value="DNA cross-link repair 1B"/>
    <property type="match status" value="1"/>
</dbReference>
<dbReference type="Gene3D" id="3.60.15.10">
    <property type="entry name" value="Ribonuclease Z/Hydroxyacylglutathione hydrolase-like"/>
    <property type="match status" value="1"/>
</dbReference>
<evidence type="ECO:0000256" key="9">
    <source>
        <dbReference type="ARBA" id="ARBA00022801"/>
    </source>
</evidence>
<protein>
    <recommendedName>
        <fullName evidence="14">5' exonuclease Apollo</fullName>
        <ecNumber evidence="5">3.5.2.6</ecNumber>
    </recommendedName>
    <alternativeName>
        <fullName evidence="15">DNA cross-link repair 1B protein</fullName>
    </alternativeName>
    <alternativeName>
        <fullName evidence="16">SNM1 homolog B</fullName>
    </alternativeName>
</protein>
<evidence type="ECO:0000256" key="2">
    <source>
        <dbReference type="ARBA" id="ARBA00004123"/>
    </source>
</evidence>
<comment type="subcellular location">
    <subcellularLocation>
        <location evidence="3">Chromosome</location>
        <location evidence="3">Telomere</location>
    </subcellularLocation>
    <subcellularLocation>
        <location evidence="2">Nucleus</location>
    </subcellularLocation>
</comment>
<proteinExistence type="inferred from homology"/>
<dbReference type="GO" id="GO:0004527">
    <property type="term" value="F:exonuclease activity"/>
    <property type="evidence" value="ECO:0007669"/>
    <property type="project" value="UniProtKB-KW"/>
</dbReference>
<keyword evidence="20" id="KW-1185">Reference proteome</keyword>
<dbReference type="GO" id="GO:0006281">
    <property type="term" value="P:DNA repair"/>
    <property type="evidence" value="ECO:0007669"/>
    <property type="project" value="UniProtKB-KW"/>
</dbReference>
<dbReference type="AlphaFoldDB" id="A0ABD0KAM5"/>
<feature type="region of interest" description="Disordered" evidence="17">
    <location>
        <begin position="331"/>
        <end position="403"/>
    </location>
</feature>
<dbReference type="SMART" id="SM00849">
    <property type="entry name" value="Lactamase_B"/>
    <property type="match status" value="1"/>
</dbReference>
<dbReference type="PANTHER" id="PTHR23240">
    <property type="entry name" value="DNA CROSS-LINK REPAIR PROTEIN PSO2/SNM1-RELATED"/>
    <property type="match status" value="1"/>
</dbReference>
<evidence type="ECO:0000256" key="16">
    <source>
        <dbReference type="ARBA" id="ARBA00042738"/>
    </source>
</evidence>
<dbReference type="Proteomes" id="UP001519460">
    <property type="component" value="Unassembled WGS sequence"/>
</dbReference>
<evidence type="ECO:0000256" key="11">
    <source>
        <dbReference type="ARBA" id="ARBA00022895"/>
    </source>
</evidence>
<comment type="catalytic activity">
    <reaction evidence="1">
        <text>a beta-lactam + H2O = a substituted beta-amino acid</text>
        <dbReference type="Rhea" id="RHEA:20401"/>
        <dbReference type="ChEBI" id="CHEBI:15377"/>
        <dbReference type="ChEBI" id="CHEBI:35627"/>
        <dbReference type="ChEBI" id="CHEBI:140347"/>
        <dbReference type="EC" id="3.5.2.6"/>
    </reaction>
</comment>
<keyword evidence="10" id="KW-0269">Exonuclease</keyword>
<accession>A0ABD0KAM5</accession>
<keyword evidence="13" id="KW-0539">Nucleus</keyword>
<evidence type="ECO:0000256" key="1">
    <source>
        <dbReference type="ARBA" id="ARBA00001526"/>
    </source>
</evidence>
<comment type="similarity">
    <text evidence="4">Belongs to the DNA repair metallo-beta-lactamase (DRMBL) family.</text>
</comment>
<gene>
    <name evidence="19" type="ORF">BaRGS_00024632</name>
</gene>
<dbReference type="PANTHER" id="PTHR23240:SF26">
    <property type="entry name" value="5' EXONUCLEASE APOLLO"/>
    <property type="match status" value="1"/>
</dbReference>
<evidence type="ECO:0000256" key="3">
    <source>
        <dbReference type="ARBA" id="ARBA00004574"/>
    </source>
</evidence>
<keyword evidence="9" id="KW-0378">Hydrolase</keyword>
<keyword evidence="12" id="KW-0234">DNA repair</keyword>
<dbReference type="CDD" id="cd16273">
    <property type="entry name" value="SNM1A-1C-like_MBL-fold"/>
    <property type="match status" value="1"/>
</dbReference>
<reference evidence="19 20" key="1">
    <citation type="journal article" date="2023" name="Sci. Data">
        <title>Genome assembly of the Korean intertidal mud-creeper Batillaria attramentaria.</title>
        <authorList>
            <person name="Patra A.K."/>
            <person name="Ho P.T."/>
            <person name="Jun S."/>
            <person name="Lee S.J."/>
            <person name="Kim Y."/>
            <person name="Won Y.J."/>
        </authorList>
    </citation>
    <scope>NUCLEOTIDE SEQUENCE [LARGE SCALE GENOMIC DNA]</scope>
    <source>
        <strain evidence="19">Wonlab-2016</strain>
    </source>
</reference>
<dbReference type="GO" id="GO:0008800">
    <property type="term" value="F:beta-lactamase activity"/>
    <property type="evidence" value="ECO:0007669"/>
    <property type="project" value="UniProtKB-EC"/>
</dbReference>
<evidence type="ECO:0000313" key="20">
    <source>
        <dbReference type="Proteomes" id="UP001519460"/>
    </source>
</evidence>
<evidence type="ECO:0000256" key="5">
    <source>
        <dbReference type="ARBA" id="ARBA00012865"/>
    </source>
</evidence>
<dbReference type="InterPro" id="IPR036866">
    <property type="entry name" value="RibonucZ/Hydroxyglut_hydro"/>
</dbReference>
<dbReference type="Pfam" id="PF12706">
    <property type="entry name" value="Lactamase_B_2"/>
    <property type="match status" value="1"/>
</dbReference>
<feature type="domain" description="Metallo-beta-lactamase" evidence="18">
    <location>
        <begin position="1"/>
        <end position="174"/>
    </location>
</feature>
<evidence type="ECO:0000256" key="7">
    <source>
        <dbReference type="ARBA" id="ARBA00022722"/>
    </source>
</evidence>
<evidence type="ECO:0000259" key="18">
    <source>
        <dbReference type="SMART" id="SM00849"/>
    </source>
</evidence>
<evidence type="ECO:0000256" key="10">
    <source>
        <dbReference type="ARBA" id="ARBA00022839"/>
    </source>
</evidence>
<dbReference type="Gene3D" id="3.40.50.12650">
    <property type="match status" value="1"/>
</dbReference>
<dbReference type="Pfam" id="PF07522">
    <property type="entry name" value="DRMBL"/>
    <property type="match status" value="1"/>
</dbReference>
<sequence length="403" mass="45257">MNGCVIPGTGIAVDYWKVHTDTKYFFLTHLHGDHVVGLTSTWRYPIYCSSVTAELLAERYGVDRDLLRSLEVGQSHIVPPEQQQQCLPSMTVTVIDANHCPGAVMFLFEGHFGKILYTGDFRYKPCMVDRGSPLASHLGKVDKLYLDNTYCSSKCVFPTREEALEEIVSIVRKHNDYDILLGLRKLGKEELVARLALTLNEWVSVSSERLSVAMYRELPDVFEANQPNLRIRVVPFESVTAKYMQKLNEAKPTIAILPTALFQGIAGRRSAKSPHIFTVPYSDHSSYPELMEFVSKVRPAEVVPIVRAGKVGGVDLSNRTDMSCFSRFLRKTRPRPDQYENTGTVQADSAASPHPADNPLSSSAAHRTRNGPLKRRRSKPWQVQRKRKSCPKGAIYLSDDDGD</sequence>
<dbReference type="SUPFAM" id="SSF56281">
    <property type="entry name" value="Metallo-hydrolase/oxidoreductase"/>
    <property type="match status" value="1"/>
</dbReference>
<evidence type="ECO:0000256" key="15">
    <source>
        <dbReference type="ARBA" id="ARBA00041693"/>
    </source>
</evidence>
<dbReference type="EMBL" id="JACVVK020000215">
    <property type="protein sequence ID" value="KAK7484143.1"/>
    <property type="molecule type" value="Genomic_DNA"/>
</dbReference>
<evidence type="ECO:0000256" key="4">
    <source>
        <dbReference type="ARBA" id="ARBA00010304"/>
    </source>
</evidence>
<evidence type="ECO:0000313" key="19">
    <source>
        <dbReference type="EMBL" id="KAK7484143.1"/>
    </source>
</evidence>
<keyword evidence="7" id="KW-0540">Nuclease</keyword>
<dbReference type="InterPro" id="IPR001279">
    <property type="entry name" value="Metallo-B-lactamas"/>
</dbReference>
<dbReference type="EC" id="3.5.2.6" evidence="5"/>
<evidence type="ECO:0000256" key="6">
    <source>
        <dbReference type="ARBA" id="ARBA00022454"/>
    </source>
</evidence>
<dbReference type="InterPro" id="IPR011084">
    <property type="entry name" value="DRMBL"/>
</dbReference>
<keyword evidence="6" id="KW-0158">Chromosome</keyword>
<name>A0ABD0KAM5_9CAEN</name>